<accession>A0A1V3XI93</accession>
<proteinExistence type="predicted"/>
<gene>
    <name evidence="1" type="ORF">BZL30_2809</name>
</gene>
<evidence type="ECO:0000313" key="2">
    <source>
        <dbReference type="Proteomes" id="UP000189229"/>
    </source>
</evidence>
<dbReference type="AlphaFoldDB" id="A0A1V3XI93"/>
<dbReference type="EMBL" id="MVBM01000002">
    <property type="protein sequence ID" value="OOK78820.1"/>
    <property type="molecule type" value="Genomic_DNA"/>
</dbReference>
<name>A0A1V3XI93_MYCKA</name>
<dbReference type="Proteomes" id="UP000189229">
    <property type="component" value="Unassembled WGS sequence"/>
</dbReference>
<protein>
    <submittedName>
        <fullName evidence="1">Uncharacterized protein</fullName>
    </submittedName>
</protein>
<evidence type="ECO:0000313" key="1">
    <source>
        <dbReference type="EMBL" id="OOK78820.1"/>
    </source>
</evidence>
<reference evidence="1 2" key="1">
    <citation type="submission" date="2017-02" db="EMBL/GenBank/DDBJ databases">
        <title>Complete genome sequences of Mycobacterium kansasii strains isolated from rhesus macaques.</title>
        <authorList>
            <person name="Panda A."/>
            <person name="Nagaraj S."/>
            <person name="Zhao X."/>
            <person name="Tettelin H."/>
            <person name="Detolla L.J."/>
        </authorList>
    </citation>
    <scope>NUCLEOTIDE SEQUENCE [LARGE SCALE GENOMIC DNA]</scope>
    <source>
        <strain evidence="1 2">11-3813</strain>
    </source>
</reference>
<organism evidence="1 2">
    <name type="scientific">Mycobacterium kansasii</name>
    <dbReference type="NCBI Taxonomy" id="1768"/>
    <lineage>
        <taxon>Bacteria</taxon>
        <taxon>Bacillati</taxon>
        <taxon>Actinomycetota</taxon>
        <taxon>Actinomycetes</taxon>
        <taxon>Mycobacteriales</taxon>
        <taxon>Mycobacteriaceae</taxon>
        <taxon>Mycobacterium</taxon>
    </lineage>
</organism>
<comment type="caution">
    <text evidence="1">The sequence shown here is derived from an EMBL/GenBank/DDBJ whole genome shotgun (WGS) entry which is preliminary data.</text>
</comment>
<sequence length="45" mass="5044">MRRLPAGHGYGLMLWASSWDPIPRWARYGSPSCTARHRTAPAHPA</sequence>